<protein>
    <submittedName>
        <fullName evidence="5">O-succinylhomoserine sulfhydrylase</fullName>
    </submittedName>
</protein>
<dbReference type="InterPro" id="IPR000277">
    <property type="entry name" value="Cys/Met-Metab_PyrdxlP-dep_enz"/>
</dbReference>
<dbReference type="Proteomes" id="UP000245081">
    <property type="component" value="Unassembled WGS sequence"/>
</dbReference>
<gene>
    <name evidence="5" type="ORF">NMK_0996</name>
</gene>
<evidence type="ECO:0000256" key="3">
    <source>
        <dbReference type="PIRSR" id="PIRSR001434-2"/>
    </source>
</evidence>
<dbReference type="GO" id="GO:0009086">
    <property type="term" value="P:methionine biosynthetic process"/>
    <property type="evidence" value="ECO:0007669"/>
    <property type="project" value="UniProtKB-ARBA"/>
</dbReference>
<comment type="similarity">
    <text evidence="4">Belongs to the trans-sulfuration enzymes family.</text>
</comment>
<dbReference type="PROSITE" id="PS00868">
    <property type="entry name" value="CYS_MET_METAB_PP"/>
    <property type="match status" value="1"/>
</dbReference>
<dbReference type="InterPro" id="IPR015421">
    <property type="entry name" value="PyrdxlP-dep_Trfase_major"/>
</dbReference>
<dbReference type="InterPro" id="IPR015422">
    <property type="entry name" value="PyrdxlP-dep_Trfase_small"/>
</dbReference>
<reference evidence="5 6" key="1">
    <citation type="journal article" date="2018" name="Environ. Microbiol.">
        <title>Isolation and genomic characterization of Novimethylophilus kurashikiensis gen. nov. sp. nov., a new lanthanide-dependent methylotrophic species of Methylophilaceae.</title>
        <authorList>
            <person name="Lv H."/>
            <person name="Sahin N."/>
            <person name="Tani A."/>
        </authorList>
    </citation>
    <scope>NUCLEOTIDE SEQUENCE [LARGE SCALE GENOMIC DNA]</scope>
    <source>
        <strain evidence="5 6">La2-4</strain>
    </source>
</reference>
<feature type="modified residue" description="N6-(pyridoxal phosphate)lysine" evidence="3">
    <location>
        <position position="207"/>
    </location>
</feature>
<dbReference type="GO" id="GO:0019346">
    <property type="term" value="P:transsulfuration"/>
    <property type="evidence" value="ECO:0007669"/>
    <property type="project" value="InterPro"/>
</dbReference>
<evidence type="ECO:0000313" key="5">
    <source>
        <dbReference type="EMBL" id="GBG13449.1"/>
    </source>
</evidence>
<dbReference type="CDD" id="cd00614">
    <property type="entry name" value="CGS_like"/>
    <property type="match status" value="1"/>
</dbReference>
<comment type="caution">
    <text evidence="5">The sequence shown here is derived from an EMBL/GenBank/DDBJ whole genome shotgun (WGS) entry which is preliminary data.</text>
</comment>
<keyword evidence="6" id="KW-1185">Reference proteome</keyword>
<evidence type="ECO:0000256" key="2">
    <source>
        <dbReference type="ARBA" id="ARBA00022898"/>
    </source>
</evidence>
<dbReference type="GO" id="GO:0030170">
    <property type="term" value="F:pyridoxal phosphate binding"/>
    <property type="evidence" value="ECO:0007669"/>
    <property type="project" value="InterPro"/>
</dbReference>
<evidence type="ECO:0000256" key="4">
    <source>
        <dbReference type="RuleBase" id="RU362118"/>
    </source>
</evidence>
<evidence type="ECO:0000256" key="1">
    <source>
        <dbReference type="ARBA" id="ARBA00001933"/>
    </source>
</evidence>
<dbReference type="AlphaFoldDB" id="A0A2R5F6E2"/>
<dbReference type="Gene3D" id="3.40.640.10">
    <property type="entry name" value="Type I PLP-dependent aspartate aminotransferase-like (Major domain)"/>
    <property type="match status" value="1"/>
</dbReference>
<proteinExistence type="inferred from homology"/>
<dbReference type="OrthoDB" id="9805807at2"/>
<name>A0A2R5F6E2_9PROT</name>
<dbReference type="InterPro" id="IPR015424">
    <property type="entry name" value="PyrdxlP-dep_Trfase"/>
</dbReference>
<comment type="cofactor">
    <cofactor evidence="1 4">
        <name>pyridoxal 5'-phosphate</name>
        <dbReference type="ChEBI" id="CHEBI:597326"/>
    </cofactor>
</comment>
<dbReference type="InterPro" id="IPR054542">
    <property type="entry name" value="Cys_met_metab_PP"/>
</dbReference>
<organism evidence="5 6">
    <name type="scientific">Novimethylophilus kurashikiensis</name>
    <dbReference type="NCBI Taxonomy" id="1825523"/>
    <lineage>
        <taxon>Bacteria</taxon>
        <taxon>Pseudomonadati</taxon>
        <taxon>Pseudomonadota</taxon>
        <taxon>Betaproteobacteria</taxon>
        <taxon>Nitrosomonadales</taxon>
        <taxon>Methylophilaceae</taxon>
        <taxon>Novimethylophilus</taxon>
    </lineage>
</organism>
<dbReference type="PANTHER" id="PTHR11808">
    <property type="entry name" value="TRANS-SULFURATION ENZYME FAMILY MEMBER"/>
    <property type="match status" value="1"/>
</dbReference>
<dbReference type="EMBL" id="BDOQ01000003">
    <property type="protein sequence ID" value="GBG13449.1"/>
    <property type="molecule type" value="Genomic_DNA"/>
</dbReference>
<keyword evidence="2 3" id="KW-0663">Pyridoxal phosphate</keyword>
<dbReference type="PANTHER" id="PTHR11808:SF86">
    <property type="entry name" value="METHIONINE GAMMA-LYASE"/>
    <property type="match status" value="1"/>
</dbReference>
<dbReference type="GO" id="GO:0016846">
    <property type="term" value="F:carbon-sulfur lyase activity"/>
    <property type="evidence" value="ECO:0007669"/>
    <property type="project" value="TreeGrafter"/>
</dbReference>
<dbReference type="FunFam" id="3.40.640.10:FF:000046">
    <property type="entry name" value="Cystathionine gamma-lyase"/>
    <property type="match status" value="1"/>
</dbReference>
<dbReference type="PIRSF" id="PIRSF001434">
    <property type="entry name" value="CGS"/>
    <property type="match status" value="1"/>
</dbReference>
<dbReference type="RefSeq" id="WP_109014651.1">
    <property type="nucleotide sequence ID" value="NZ_BDOQ01000003.1"/>
</dbReference>
<evidence type="ECO:0000313" key="6">
    <source>
        <dbReference type="Proteomes" id="UP000245081"/>
    </source>
</evidence>
<sequence length="389" mass="41919">MAKDGKGTATRMIHGGAIKDALGSPHLPLYDTTTFKFDTTRQLLDVVEGHREGFLYTRYGANPTIQDLEAKLASLDDAEAALVFSSGMAALSALFLAHGRRGIVCIGDAYGGTLELLSEQLPGLGFSTYQLFASDLQQLEQLLADGVGMVFFETPTNPRLELLDIEKIATMAHAHGALVAVDNTFATPINQQPLKLGADIVMQSATKYLGGHSDLTGGVLAATRALLAPVRPWRKNLGQMLAPETAHKLSRSLATLTLRVERHNANALAIARFLQAHPSITRVYYPGLPDSPDYALAARQMRGFGGMVTFEVDSTKRDAGEVVERFKIISLAPSLGGVESLVTQPVTTSHHDMSEEERARRGISESMVRLSVGLEDVVDLIADLEQALA</sequence>
<dbReference type="FunFam" id="3.90.1150.10:FF:000033">
    <property type="entry name" value="Cystathionine gamma-synthase"/>
    <property type="match status" value="1"/>
</dbReference>
<accession>A0A2R5F6E2</accession>
<dbReference type="SUPFAM" id="SSF53383">
    <property type="entry name" value="PLP-dependent transferases"/>
    <property type="match status" value="1"/>
</dbReference>
<dbReference type="Gene3D" id="3.90.1150.10">
    <property type="entry name" value="Aspartate Aminotransferase, domain 1"/>
    <property type="match status" value="1"/>
</dbReference>
<dbReference type="Pfam" id="PF01053">
    <property type="entry name" value="Cys_Met_Meta_PP"/>
    <property type="match status" value="1"/>
</dbReference>
<dbReference type="GO" id="GO:0005737">
    <property type="term" value="C:cytoplasm"/>
    <property type="evidence" value="ECO:0007669"/>
    <property type="project" value="TreeGrafter"/>
</dbReference>